<proteinExistence type="predicted"/>
<dbReference type="EMBL" id="LRGB01000512">
    <property type="protein sequence ID" value="KZS18591.1"/>
    <property type="molecule type" value="Genomic_DNA"/>
</dbReference>
<reference evidence="1" key="1">
    <citation type="submission" date="2015-10" db="EMBL/GenBank/DDBJ databases">
        <title>EvidentialGene: Evidence-directed Construction of Complete mRNA Transcriptomes without Genomes.</title>
        <authorList>
            <person name="Gilbert D.G."/>
        </authorList>
    </citation>
    <scope>NUCLEOTIDE SEQUENCE</scope>
</reference>
<sequence>MIHHGSKSYWSDVEANKKNAYTFTQSHTSNCDVNQLLTKSLEMFPIIRLKWCTEFGGRILLNNITNTTDVSIHHMFTCKMQQ</sequence>
<reference evidence="2 3" key="2">
    <citation type="submission" date="2016-03" db="EMBL/GenBank/DDBJ databases">
        <title>EvidentialGene: Evidence-directed Construction of Genes on Genomes.</title>
        <authorList>
            <person name="Gilbert D.G."/>
            <person name="Choi J.-H."/>
            <person name="Mockaitis K."/>
            <person name="Colbourne J."/>
            <person name="Pfrender M."/>
        </authorList>
    </citation>
    <scope>NUCLEOTIDE SEQUENCE [LARGE SCALE GENOMIC DNA]</scope>
    <source>
        <strain evidence="2 3">Xinb3</strain>
        <tissue evidence="2">Complete organism</tissue>
    </source>
</reference>
<dbReference type="AlphaFoldDB" id="A0A0P5W652"/>
<dbReference type="EMBL" id="GDIQ01026198">
    <property type="protein sequence ID" value="JAN68539.1"/>
    <property type="molecule type" value="Transcribed_RNA"/>
</dbReference>
<dbReference type="Proteomes" id="UP000076858">
    <property type="component" value="Unassembled WGS sequence"/>
</dbReference>
<name>A0A0P5W652_9CRUS</name>
<evidence type="ECO:0000313" key="3">
    <source>
        <dbReference type="Proteomes" id="UP000076858"/>
    </source>
</evidence>
<organism evidence="2 3">
    <name type="scientific">Daphnia magna</name>
    <dbReference type="NCBI Taxonomy" id="35525"/>
    <lineage>
        <taxon>Eukaryota</taxon>
        <taxon>Metazoa</taxon>
        <taxon>Ecdysozoa</taxon>
        <taxon>Arthropoda</taxon>
        <taxon>Crustacea</taxon>
        <taxon>Branchiopoda</taxon>
        <taxon>Diplostraca</taxon>
        <taxon>Cladocera</taxon>
        <taxon>Anomopoda</taxon>
        <taxon>Daphniidae</taxon>
        <taxon>Daphnia</taxon>
    </lineage>
</organism>
<keyword evidence="3" id="KW-1185">Reference proteome</keyword>
<evidence type="ECO:0000313" key="2">
    <source>
        <dbReference type="EMBL" id="KZS18591.1"/>
    </source>
</evidence>
<protein>
    <submittedName>
        <fullName evidence="2">Uncharacterized protein</fullName>
    </submittedName>
</protein>
<gene>
    <name evidence="2" type="ORF">APZ42_015132</name>
</gene>
<evidence type="ECO:0000313" key="1">
    <source>
        <dbReference type="EMBL" id="JAN68539.1"/>
    </source>
</evidence>
<accession>A0A0P5W652</accession>